<reference evidence="5" key="1">
    <citation type="submission" date="2014-11" db="EMBL/GenBank/DDBJ databases">
        <authorList>
            <person name="Hornung B.V."/>
        </authorList>
    </citation>
    <scope>NUCLEOTIDE SEQUENCE</scope>
    <source>
        <strain evidence="5">INE</strain>
    </source>
</reference>
<gene>
    <name evidence="5" type="ORF">DEACI_0043</name>
    <name evidence="4" type="ORF">DEACI_3916</name>
</gene>
<name>A0A8S0VYJ7_9FIRM</name>
<dbReference type="SUPFAM" id="SSF53067">
    <property type="entry name" value="Actin-like ATPase domain"/>
    <property type="match status" value="1"/>
</dbReference>
<organism evidence="4">
    <name type="scientific">Acididesulfobacillus acetoxydans</name>
    <dbReference type="NCBI Taxonomy" id="1561005"/>
    <lineage>
        <taxon>Bacteria</taxon>
        <taxon>Bacillati</taxon>
        <taxon>Bacillota</taxon>
        <taxon>Clostridia</taxon>
        <taxon>Eubacteriales</taxon>
        <taxon>Peptococcaceae</taxon>
        <taxon>Acididesulfobacillus</taxon>
    </lineage>
</organism>
<evidence type="ECO:0000256" key="2">
    <source>
        <dbReference type="ARBA" id="ARBA00006479"/>
    </source>
</evidence>
<dbReference type="EMBL" id="CDGJ01000002">
    <property type="protein sequence ID" value="CEJ05669.1"/>
    <property type="molecule type" value="Genomic_DNA"/>
</dbReference>
<keyword evidence="3" id="KW-0859">Xylose metabolism</keyword>
<comment type="function">
    <text evidence="1">Transcriptional repressor of xylose-utilizing enzymes.</text>
</comment>
<comment type="similarity">
    <text evidence="2">Belongs to the ROK (NagC/XylR) family.</text>
</comment>
<dbReference type="EMBL" id="LR746496">
    <property type="protein sequence ID" value="CAA7603093.1"/>
    <property type="molecule type" value="Genomic_DNA"/>
</dbReference>
<dbReference type="GO" id="GO:0042732">
    <property type="term" value="P:D-xylose metabolic process"/>
    <property type="evidence" value="ECO:0007669"/>
    <property type="project" value="UniProtKB-KW"/>
</dbReference>
<accession>A0A8S0VYJ7</accession>
<evidence type="ECO:0000313" key="4">
    <source>
        <dbReference type="EMBL" id="CAA7603093.1"/>
    </source>
</evidence>
<reference evidence="4" key="2">
    <citation type="submission" date="2020-01" db="EMBL/GenBank/DDBJ databases">
        <authorList>
            <person name="Hornung B."/>
        </authorList>
    </citation>
    <scope>NUCLEOTIDE SEQUENCE</scope>
    <source>
        <strain evidence="4">PacBioINE</strain>
    </source>
</reference>
<dbReference type="Pfam" id="PF00480">
    <property type="entry name" value="ROK"/>
    <property type="match status" value="1"/>
</dbReference>
<dbReference type="Proteomes" id="UP000836597">
    <property type="component" value="Chromosome"/>
</dbReference>
<evidence type="ECO:0000313" key="5">
    <source>
        <dbReference type="EMBL" id="CEJ05669.1"/>
    </source>
</evidence>
<protein>
    <submittedName>
        <fullName evidence="4">ROK family</fullName>
    </submittedName>
    <submittedName>
        <fullName evidence="5">Xylose repressor</fullName>
    </submittedName>
</protein>
<sequence length="403" mass="43552">MAMAKADRKLMREINNMHVLQRVRVSGPISRPELSEQTGLGLSTISNIVTELLAEQLVREVGEGDSSGGRRPGLLDINETARCAFGVKIGPKRVWISLFDLRMRQIDTEQFTFLSEEPPGILFTRVFAGMERLREKHRVSGQSVLGIGVSVSGLIDSEKGVCLYSPILDWENVPIGELLSQLSGLDVAVENDVNTFAYGTLLHEANASVKDMICITTGPGVGAGIILDRRLYRGSHGGAGEFGHMTIEQNGPRCSCGRRGCLDVLASDQFLLARAEDIIESGQSPRLQAIKADGKLSPAALFRAAESGDKAARNIYLELGRNLGCGVANLINLFDPEKIVIGGEGAVAAKFFVDTVRDVATKYAFPHLADQVEIVVDDGSEDAWLQGAAALIIEEFFKLPLSS</sequence>
<evidence type="ECO:0000256" key="1">
    <source>
        <dbReference type="ARBA" id="ARBA00002486"/>
    </source>
</evidence>
<dbReference type="KEGG" id="aacx:DEACI_3916"/>
<dbReference type="Gene3D" id="1.10.10.10">
    <property type="entry name" value="Winged helix-like DNA-binding domain superfamily/Winged helix DNA-binding domain"/>
    <property type="match status" value="1"/>
</dbReference>
<evidence type="ECO:0000256" key="3">
    <source>
        <dbReference type="ARBA" id="ARBA00022629"/>
    </source>
</evidence>
<dbReference type="PANTHER" id="PTHR18964:SF149">
    <property type="entry name" value="BIFUNCTIONAL UDP-N-ACETYLGLUCOSAMINE 2-EPIMERASE_N-ACETYLMANNOSAMINE KINASE"/>
    <property type="match status" value="1"/>
</dbReference>
<dbReference type="Proteomes" id="UP001071230">
    <property type="component" value="Unassembled WGS sequence"/>
</dbReference>
<dbReference type="CDD" id="cd24073">
    <property type="entry name" value="ASKHA_ATPase_ROK_CYANR"/>
    <property type="match status" value="1"/>
</dbReference>
<keyword evidence="6" id="KW-1185">Reference proteome</keyword>
<dbReference type="PANTHER" id="PTHR18964">
    <property type="entry name" value="ROK (REPRESSOR, ORF, KINASE) FAMILY"/>
    <property type="match status" value="1"/>
</dbReference>
<dbReference type="InterPro" id="IPR000600">
    <property type="entry name" value="ROK"/>
</dbReference>
<dbReference type="Gene3D" id="3.30.420.40">
    <property type="match status" value="2"/>
</dbReference>
<keyword evidence="3" id="KW-0119">Carbohydrate metabolism</keyword>
<dbReference type="InterPro" id="IPR036390">
    <property type="entry name" value="WH_DNA-bd_sf"/>
</dbReference>
<dbReference type="RefSeq" id="WP_240986358.1">
    <property type="nucleotide sequence ID" value="NZ_CDGJ01000002.1"/>
</dbReference>
<evidence type="ECO:0000313" key="6">
    <source>
        <dbReference type="Proteomes" id="UP001071230"/>
    </source>
</evidence>
<dbReference type="AlphaFoldDB" id="A0A8S0VYJ7"/>
<dbReference type="InterPro" id="IPR036388">
    <property type="entry name" value="WH-like_DNA-bd_sf"/>
</dbReference>
<proteinExistence type="inferred from homology"/>
<dbReference type="SUPFAM" id="SSF46785">
    <property type="entry name" value="Winged helix' DNA-binding domain"/>
    <property type="match status" value="1"/>
</dbReference>
<dbReference type="InterPro" id="IPR043129">
    <property type="entry name" value="ATPase_NBD"/>
</dbReference>